<comment type="similarity">
    <text evidence="2">Belongs to the multi antimicrobial extrusion (MATE) (TC 2.A.66.1) family.</text>
</comment>
<comment type="caution">
    <text evidence="10">The sequence shown here is derived from an EMBL/GenBank/DDBJ whole genome shotgun (WGS) entry which is preliminary data.</text>
</comment>
<reference evidence="10 11" key="1">
    <citation type="journal article" date="2013" name="ISME J.">
        <title>A metabolic model for members of the genus Tetrasphaera involved in enhanced biological phosphorus removal.</title>
        <authorList>
            <person name="Kristiansen R."/>
            <person name="Nguyen H.T.T."/>
            <person name="Saunders A.M."/>
            <person name="Nielsen J.L."/>
            <person name="Wimmer R."/>
            <person name="Le V.Q."/>
            <person name="McIlroy S.J."/>
            <person name="Petrovski S."/>
            <person name="Seviour R.J."/>
            <person name="Calteau A."/>
            <person name="Nielsen K.L."/>
            <person name="Nielsen P.H."/>
        </authorList>
    </citation>
    <scope>NUCLEOTIDE SEQUENCE [LARGE SCALE GENOMIC DNA]</scope>
    <source>
        <strain evidence="10 11">Lp2</strain>
    </source>
</reference>
<organism evidence="10 11">
    <name type="scientific">Phycicoccus elongatus Lp2</name>
    <dbReference type="NCBI Taxonomy" id="1193181"/>
    <lineage>
        <taxon>Bacteria</taxon>
        <taxon>Bacillati</taxon>
        <taxon>Actinomycetota</taxon>
        <taxon>Actinomycetes</taxon>
        <taxon>Micrococcales</taxon>
        <taxon>Intrasporangiaceae</taxon>
        <taxon>Phycicoccus</taxon>
    </lineage>
</organism>
<feature type="transmembrane region" description="Helical" evidence="9">
    <location>
        <begin position="445"/>
        <end position="466"/>
    </location>
</feature>
<dbReference type="NCBIfam" id="TIGR00797">
    <property type="entry name" value="matE"/>
    <property type="match status" value="1"/>
</dbReference>
<keyword evidence="3" id="KW-0813">Transport</keyword>
<evidence type="ECO:0000256" key="2">
    <source>
        <dbReference type="ARBA" id="ARBA00010199"/>
    </source>
</evidence>
<dbReference type="InterPro" id="IPR002528">
    <property type="entry name" value="MATE_fam"/>
</dbReference>
<evidence type="ECO:0000256" key="8">
    <source>
        <dbReference type="SAM" id="MobiDB-lite"/>
    </source>
</evidence>
<protein>
    <submittedName>
        <fullName evidence="10">Conserved membrane protein, MatE domain</fullName>
    </submittedName>
</protein>
<sequence>MPRARLSASVEPVSDDSVGGDLVSPEAGGEETSPSQHREILRLAVPAFLTLIAEPLFLLADTAIVGHLGTASLAGLGVASAVLLTTAGIFVFLAYGTTALVARQVGAGSRAGAVAAGIDGTWLAIALGVLSGLVIAVFATPLCRAFGASPAALDEAVTYLRISAAGLPGMLVILATTGVLRGLQDTRTPLVASVLGFASNVALNVLFVYGLGMGIAGSALGTVIAQTGMAAALVTVLIRYAAQVHLPLRAHPGRVLGAGRHGIPLLVRTLALRAVLVTTVWVAAGLGDVPLAAHQVTATLWSFLAFALDALAIAAQALTGKSLGAGDVDGVRSATTLMIRWGVALGVVLGALVVGLRFVLPHLFTSDPQVQAAIAAGLLVVGLSQPLSGYVFVIDGVLIGADDGRWLAVASVIVYVLYLPVILLVHRAGSRLLEGSDLWSGPQLAVLALWVAMTGFMAIRAVTLWLRVRTTHWMVTGTR</sequence>
<dbReference type="GO" id="GO:0005886">
    <property type="term" value="C:plasma membrane"/>
    <property type="evidence" value="ECO:0007669"/>
    <property type="project" value="UniProtKB-SubCell"/>
</dbReference>
<feature type="transmembrane region" description="Helical" evidence="9">
    <location>
        <begin position="339"/>
        <end position="360"/>
    </location>
</feature>
<feature type="transmembrane region" description="Helical" evidence="9">
    <location>
        <begin position="372"/>
        <end position="394"/>
    </location>
</feature>
<dbReference type="STRING" id="1193181.BN10_60002"/>
<keyword evidence="11" id="KW-1185">Reference proteome</keyword>
<dbReference type="OrthoDB" id="5242355at2"/>
<feature type="transmembrane region" description="Helical" evidence="9">
    <location>
        <begin position="113"/>
        <end position="139"/>
    </location>
</feature>
<dbReference type="Proteomes" id="UP000013167">
    <property type="component" value="Unassembled WGS sequence"/>
</dbReference>
<feature type="region of interest" description="Disordered" evidence="8">
    <location>
        <begin position="1"/>
        <end position="35"/>
    </location>
</feature>
<feature type="transmembrane region" description="Helical" evidence="9">
    <location>
        <begin position="406"/>
        <end position="425"/>
    </location>
</feature>
<comment type="subcellular location">
    <subcellularLocation>
        <location evidence="1">Cell membrane</location>
        <topology evidence="1">Multi-pass membrane protein</topology>
    </subcellularLocation>
</comment>
<feature type="transmembrane region" description="Helical" evidence="9">
    <location>
        <begin position="298"/>
        <end position="318"/>
    </location>
</feature>
<dbReference type="eggNOG" id="COG0534">
    <property type="taxonomic scope" value="Bacteria"/>
</dbReference>
<keyword evidence="7 9" id="KW-0472">Membrane</keyword>
<dbReference type="AlphaFoldDB" id="N0E0S8"/>
<dbReference type="PIRSF" id="PIRSF006603">
    <property type="entry name" value="DinF"/>
    <property type="match status" value="1"/>
</dbReference>
<keyword evidence="6 9" id="KW-1133">Transmembrane helix</keyword>
<name>N0E0S8_9MICO</name>
<keyword evidence="5 9" id="KW-0812">Transmembrane</keyword>
<feature type="transmembrane region" description="Helical" evidence="9">
    <location>
        <begin position="72"/>
        <end position="101"/>
    </location>
</feature>
<dbReference type="GO" id="GO:0015297">
    <property type="term" value="F:antiporter activity"/>
    <property type="evidence" value="ECO:0007669"/>
    <property type="project" value="InterPro"/>
</dbReference>
<gene>
    <name evidence="10" type="ORF">BN10_60002</name>
</gene>
<evidence type="ECO:0000256" key="3">
    <source>
        <dbReference type="ARBA" id="ARBA00022448"/>
    </source>
</evidence>
<dbReference type="CDD" id="cd13136">
    <property type="entry name" value="MATE_DinF_like"/>
    <property type="match status" value="1"/>
</dbReference>
<dbReference type="GO" id="GO:0042910">
    <property type="term" value="F:xenobiotic transmembrane transporter activity"/>
    <property type="evidence" value="ECO:0007669"/>
    <property type="project" value="InterPro"/>
</dbReference>
<feature type="transmembrane region" description="Helical" evidence="9">
    <location>
        <begin position="190"/>
        <end position="211"/>
    </location>
</feature>
<dbReference type="InterPro" id="IPR044644">
    <property type="entry name" value="DinF-like"/>
</dbReference>
<dbReference type="Pfam" id="PF01554">
    <property type="entry name" value="MatE"/>
    <property type="match status" value="2"/>
</dbReference>
<proteinExistence type="inferred from homology"/>
<evidence type="ECO:0000256" key="6">
    <source>
        <dbReference type="ARBA" id="ARBA00022989"/>
    </source>
</evidence>
<evidence type="ECO:0000256" key="5">
    <source>
        <dbReference type="ARBA" id="ARBA00022692"/>
    </source>
</evidence>
<dbReference type="PANTHER" id="PTHR42893">
    <property type="entry name" value="PROTEIN DETOXIFICATION 44, CHLOROPLASTIC-RELATED"/>
    <property type="match status" value="1"/>
</dbReference>
<evidence type="ECO:0000256" key="9">
    <source>
        <dbReference type="SAM" id="Phobius"/>
    </source>
</evidence>
<evidence type="ECO:0000256" key="1">
    <source>
        <dbReference type="ARBA" id="ARBA00004651"/>
    </source>
</evidence>
<evidence type="ECO:0000256" key="7">
    <source>
        <dbReference type="ARBA" id="ARBA00023136"/>
    </source>
</evidence>
<feature type="transmembrane region" description="Helical" evidence="9">
    <location>
        <begin position="223"/>
        <end position="242"/>
    </location>
</feature>
<keyword evidence="4" id="KW-1003">Cell membrane</keyword>
<dbReference type="HOGENOM" id="CLU_012893_16_3_11"/>
<dbReference type="EMBL" id="CAIZ01000130">
    <property type="protein sequence ID" value="CCH70568.1"/>
    <property type="molecule type" value="Genomic_DNA"/>
</dbReference>
<evidence type="ECO:0000313" key="10">
    <source>
        <dbReference type="EMBL" id="CCH70568.1"/>
    </source>
</evidence>
<dbReference type="PANTHER" id="PTHR42893:SF46">
    <property type="entry name" value="PROTEIN DETOXIFICATION 44, CHLOROPLASTIC"/>
    <property type="match status" value="1"/>
</dbReference>
<feature type="transmembrane region" description="Helical" evidence="9">
    <location>
        <begin position="263"/>
        <end position="286"/>
    </location>
</feature>
<feature type="transmembrane region" description="Helical" evidence="9">
    <location>
        <begin position="40"/>
        <end position="60"/>
    </location>
</feature>
<dbReference type="InterPro" id="IPR048279">
    <property type="entry name" value="MdtK-like"/>
</dbReference>
<evidence type="ECO:0000313" key="11">
    <source>
        <dbReference type="Proteomes" id="UP000013167"/>
    </source>
</evidence>
<accession>N0E0S8</accession>
<feature type="transmembrane region" description="Helical" evidence="9">
    <location>
        <begin position="159"/>
        <end position="183"/>
    </location>
</feature>
<evidence type="ECO:0000256" key="4">
    <source>
        <dbReference type="ARBA" id="ARBA00022475"/>
    </source>
</evidence>